<proteinExistence type="predicted"/>
<dbReference type="EMBL" id="FPHN01000060">
    <property type="protein sequence ID" value="SFV55995.1"/>
    <property type="molecule type" value="Genomic_DNA"/>
</dbReference>
<reference evidence="2" key="1">
    <citation type="submission" date="2016-10" db="EMBL/GenBank/DDBJ databases">
        <authorList>
            <person name="de Groot N.N."/>
        </authorList>
    </citation>
    <scope>NUCLEOTIDE SEQUENCE</scope>
</reference>
<dbReference type="SUPFAM" id="SSF56935">
    <property type="entry name" value="Porins"/>
    <property type="match status" value="1"/>
</dbReference>
<keyword evidence="2" id="KW-0675">Receptor</keyword>
<evidence type="ECO:0000256" key="1">
    <source>
        <dbReference type="SAM" id="Coils"/>
    </source>
</evidence>
<accession>A0A1W1BR86</accession>
<evidence type="ECO:0000313" key="2">
    <source>
        <dbReference type="EMBL" id="SFV55995.1"/>
    </source>
</evidence>
<protein>
    <submittedName>
        <fullName evidence="2">Zinc-regulated TonB-dependent outer membrane receptor</fullName>
    </submittedName>
</protein>
<organism evidence="2">
    <name type="scientific">hydrothermal vent metagenome</name>
    <dbReference type="NCBI Taxonomy" id="652676"/>
    <lineage>
        <taxon>unclassified sequences</taxon>
        <taxon>metagenomes</taxon>
        <taxon>ecological metagenomes</taxon>
    </lineage>
</organism>
<feature type="coiled-coil region" evidence="1">
    <location>
        <begin position="14"/>
        <end position="60"/>
    </location>
</feature>
<sequence length="392" mass="44011">MKKTILISVALSTLLLHATEKDNLEKRVESLEKALKATKEQQLQEKMKKALNSSNSFKQQDFIPDIALILSASAVSRNIKNSEYEGYGIDGFVDETDEIPFNKNRGFNLNYAEFSMHSAVGPYFDADAIFHLHPDEFEIEEAYITTKKLPANLQIKAGAFRSGFGRINAIHAHAQHFMAQPLVYEALLGVEGIKDPGIALKWVAPTDTYISLGAEALQGSNELSFGEPEKNNLYVGYLKTGFDLGENTTVLTGASIAKGKTQQNQDSKLYGGEFTLKHTLDSYSSINWQSEYLYRDKNSKKQAGFYSQLVYDINSNWEVGTRYDALTKNVTNQPDDLKKYSAIVQYKPFEFSKLRLQYSHDKSKSFGDKRKTEDFIGLEFLIEAGAHGAHAF</sequence>
<dbReference type="Gene3D" id="2.40.160.10">
    <property type="entry name" value="Porin"/>
    <property type="match status" value="1"/>
</dbReference>
<dbReference type="InterPro" id="IPR023614">
    <property type="entry name" value="Porin_dom_sf"/>
</dbReference>
<gene>
    <name evidence="2" type="ORF">MNB_SV-14-370</name>
</gene>
<keyword evidence="1" id="KW-0175">Coiled coil</keyword>
<name>A0A1W1BR86_9ZZZZ</name>
<dbReference type="AlphaFoldDB" id="A0A1W1BR86"/>